<feature type="compositionally biased region" description="Polar residues" evidence="2">
    <location>
        <begin position="888"/>
        <end position="903"/>
    </location>
</feature>
<evidence type="ECO:0000313" key="3">
    <source>
        <dbReference type="Proteomes" id="UP000515154"/>
    </source>
</evidence>
<dbReference type="Gene3D" id="1.10.287.1490">
    <property type="match status" value="1"/>
</dbReference>
<proteinExistence type="predicted"/>
<dbReference type="PANTHER" id="PTHR34479:SF1">
    <property type="entry name" value="COILED-COIL DOMAIN-CONTAINING PROTEIN 30"/>
    <property type="match status" value="1"/>
</dbReference>
<feature type="coiled-coil region" evidence="1">
    <location>
        <begin position="1241"/>
        <end position="1275"/>
    </location>
</feature>
<evidence type="ECO:0000256" key="1">
    <source>
        <dbReference type="SAM" id="Coils"/>
    </source>
</evidence>
<dbReference type="PANTHER" id="PTHR34479">
    <property type="entry name" value="COILED-COIL DOMAIN-CONTAINING PROTEIN 30"/>
    <property type="match status" value="1"/>
</dbReference>
<protein>
    <submittedName>
        <fullName evidence="4">Centromere-associated protein E isoform X1</fullName>
    </submittedName>
</protein>
<evidence type="ECO:0000256" key="2">
    <source>
        <dbReference type="SAM" id="MobiDB-lite"/>
    </source>
</evidence>
<feature type="compositionally biased region" description="Basic and acidic residues" evidence="2">
    <location>
        <begin position="10"/>
        <end position="36"/>
    </location>
</feature>
<dbReference type="InterPro" id="IPR052825">
    <property type="entry name" value="CCD-Prefoldin_beta-like"/>
</dbReference>
<gene>
    <name evidence="4" type="primary">LOC115224826</name>
</gene>
<sequence>MSDSIPPMDDSSHSQPEEHGSLGEVHEKVAPAGHDVDNPNQECLLYLWTLYKQTEDEKVQMEDSHRREMEEVDQYVEHIQQLSEDGEITLQTLEFENKQLNDRITQLVDSQSSVQKELRKMLEDADLHTILDLKCQDQFAYLLAERAELQTKVKSKIQTETLEVPMTAIVNKASTCNGNISKDAEIEGRDSVVTVAETAEPVKASAAAVATAAIAATPVASLKTTDISIQVEMKFQEQLETDFDEELQKIHEKWQMSEKRMKDKYEEEVNTVLEENERMDEELTELKIKVDQSEKVIESLQKELASYQNSNLLEEDNVTTPTKRRSCDVALRKVIENKTKVETELVSLKMQVRNLEYDNKNLKSQLEQVQQKAELERDHQQQMRYKTTSLRSEMDNMEQKLEDHQKSSEKLLRERDASHAQVELLKKELKDMRVQKEQLETWQDIAEIMSNDKKNLMEKVELLNAEVKEIQAKRDEIIKEKLQLSEEEMVLTNQLEEFRREIEEQKSDYNKVKNDYERLKCSKLEQSARIDDLQTSVNKVTKEKEQLEDQLEKANEYSESLKGTVEELNGDIAKYKMEKEEEGKQQQVVTAQLQEQNEALGEQHNSLKQELQNQQLKTDELLEGQHQLLSKHEEMCNSLAAEIDDLKSKLKLTLEELGRARSLLDEKTEKCAAVLDLETQLEETESQLVTVTHQYEMSQVEIEELKKETANLKTKLANAHTEIQDISQEYEVKQEESQEKLNTVEHNLQNEIKDMLEEKSNLERDYNAKLTKLQMEVVDFNNKLQSRLTEKNDLEEKLDKVQIDLKNTENQLLEANSVKEDLSKRLEIVSASKEDISEKLAFALQKLEEVSQSRYWNQSKQSVQLEASSEVDGGKPQDIPLAVVEPDNYQSDNFGTLSPSHSIKTAHKSGEDEGSEDEEGEKEDEEGNKRDAKDSGECEMEQSTCLSERNQRPLLIENTSDEFVICLDAMVRGSTKGVQISKSFQRRMEQLKNSINGLDAKGKGSGILERFYNVMDLFVDLQDNHSQLYQQINKLMHYAKERKHGIEPAVTQSHVSALAQERNSDDERSQTASEVKLGVSQNQNLSESSHNEERISSSCQNEIQKDNQVQLENLQMVLKENCMLRQQLEAKQKEILQLHHDVTVAQLSTSSIQTQLSVGTLVRNSIENNNIASTPVCELTQAYDKLSTLLGKSLSLENGGQIFPENLDQCDQYEDEVQSLVPQLNGKEDKLEDLRKVKTILVRAGKEMKLYKQRLEEEKIKNKQLLQYQNQLKQEMQKMQKGMIYNAWQQNGSNQSNNNNKCDINCANSDTHQLHKEVTDLKMALFAANERQEILQRKYEDRKLRIRAKFLRARQLHNQEKMLMKEQLRHLGEDLLVTRSMFNKEHELREEREASYKKLASERRELFSKSGEQVEIIRELTRSQSRLEVQSKFLEEENKRLQEKLIAANHRQSLSQRANHNLIYPHQLTSPKSLEFDSIFERPLSHSNKGTLPDTKPSFQTNISHIRQIELKQMEDEYDI</sequence>
<reference evidence="4" key="1">
    <citation type="submission" date="2025-08" db="UniProtKB">
        <authorList>
            <consortium name="RefSeq"/>
        </authorList>
    </citation>
    <scope>IDENTIFICATION</scope>
</reference>
<dbReference type="Proteomes" id="UP000515154">
    <property type="component" value="Linkage group LG26"/>
</dbReference>
<keyword evidence="3" id="KW-1185">Reference proteome</keyword>
<organism evidence="3 4">
    <name type="scientific">Octopus sinensis</name>
    <name type="common">East Asian common octopus</name>
    <dbReference type="NCBI Taxonomy" id="2607531"/>
    <lineage>
        <taxon>Eukaryota</taxon>
        <taxon>Metazoa</taxon>
        <taxon>Spiralia</taxon>
        <taxon>Lophotrochozoa</taxon>
        <taxon>Mollusca</taxon>
        <taxon>Cephalopoda</taxon>
        <taxon>Coleoidea</taxon>
        <taxon>Octopodiformes</taxon>
        <taxon>Octopoda</taxon>
        <taxon>Incirrata</taxon>
        <taxon>Octopodidae</taxon>
        <taxon>Octopus</taxon>
    </lineage>
</organism>
<dbReference type="RefSeq" id="XP_029651613.1">
    <property type="nucleotide sequence ID" value="XM_029795753.2"/>
</dbReference>
<accession>A0A6P7TJJ2</accession>
<feature type="coiled-coil region" evidence="1">
    <location>
        <begin position="345"/>
        <end position="853"/>
    </location>
</feature>
<keyword evidence="1" id="KW-0175">Coiled coil</keyword>
<feature type="region of interest" description="Disordered" evidence="2">
    <location>
        <begin position="1046"/>
        <end position="1100"/>
    </location>
</feature>
<feature type="coiled-coil region" evidence="1">
    <location>
        <begin position="262"/>
        <end position="317"/>
    </location>
</feature>
<feature type="region of interest" description="Disordered" evidence="2">
    <location>
        <begin position="1"/>
        <end position="36"/>
    </location>
</feature>
<feature type="coiled-coil region" evidence="1">
    <location>
        <begin position="1417"/>
        <end position="1451"/>
    </location>
</feature>
<feature type="compositionally biased region" description="Polar residues" evidence="2">
    <location>
        <begin position="1079"/>
        <end position="1088"/>
    </location>
</feature>
<dbReference type="KEGG" id="osn:115224826"/>
<feature type="compositionally biased region" description="Acidic residues" evidence="2">
    <location>
        <begin position="912"/>
        <end position="926"/>
    </location>
</feature>
<feature type="compositionally biased region" description="Basic and acidic residues" evidence="2">
    <location>
        <begin position="927"/>
        <end position="936"/>
    </location>
</feature>
<name>A0A6P7TJJ2_9MOLL</name>
<feature type="coiled-coil region" evidence="1">
    <location>
        <begin position="51"/>
        <end position="110"/>
    </location>
</feature>
<feature type="region of interest" description="Disordered" evidence="2">
    <location>
        <begin position="887"/>
        <end position="945"/>
    </location>
</feature>
<evidence type="ECO:0000313" key="4">
    <source>
        <dbReference type="RefSeq" id="XP_029651613.1"/>
    </source>
</evidence>